<dbReference type="RefSeq" id="WP_114582841.1">
    <property type="nucleotide sequence ID" value="NZ_QPMH01000014.1"/>
</dbReference>
<gene>
    <name evidence="1" type="ORF">DRB17_14010</name>
</gene>
<name>A0A369TAJ0_9PROT</name>
<organism evidence="1 2">
    <name type="scientific">Ferruginivarius sediminum</name>
    <dbReference type="NCBI Taxonomy" id="2661937"/>
    <lineage>
        <taxon>Bacteria</taxon>
        <taxon>Pseudomonadati</taxon>
        <taxon>Pseudomonadota</taxon>
        <taxon>Alphaproteobacteria</taxon>
        <taxon>Rhodospirillales</taxon>
        <taxon>Rhodospirillaceae</taxon>
        <taxon>Ferruginivarius</taxon>
    </lineage>
</organism>
<dbReference type="Proteomes" id="UP000253941">
    <property type="component" value="Unassembled WGS sequence"/>
</dbReference>
<comment type="caution">
    <text evidence="1">The sequence shown here is derived from an EMBL/GenBank/DDBJ whole genome shotgun (WGS) entry which is preliminary data.</text>
</comment>
<evidence type="ECO:0000313" key="1">
    <source>
        <dbReference type="EMBL" id="RDD61197.1"/>
    </source>
</evidence>
<protein>
    <submittedName>
        <fullName evidence="1">Uncharacterized protein</fullName>
    </submittedName>
</protein>
<keyword evidence="2" id="KW-1185">Reference proteome</keyword>
<reference evidence="1 2" key="1">
    <citation type="submission" date="2018-07" db="EMBL/GenBank/DDBJ databases">
        <title>Venubactetium sediminum gen. nov., sp. nov., isolated from a marine solar saltern.</title>
        <authorList>
            <person name="Wang S."/>
        </authorList>
    </citation>
    <scope>NUCLEOTIDE SEQUENCE [LARGE SCALE GENOMIC DNA]</scope>
    <source>
        <strain evidence="1 2">WD2A32</strain>
    </source>
</reference>
<proteinExistence type="predicted"/>
<dbReference type="AlphaFoldDB" id="A0A369TAJ0"/>
<accession>A0A369TAJ0</accession>
<evidence type="ECO:0000313" key="2">
    <source>
        <dbReference type="Proteomes" id="UP000253941"/>
    </source>
</evidence>
<sequence length="81" mass="8364">MNQAKSEEAIPTTGADYDAVVARLAAPSFSSMPIGSPRAKVSAAARPEPAPASIAEGELAALAAFVAAFVLARQLRRRQTP</sequence>
<dbReference type="EMBL" id="QPMH01000014">
    <property type="protein sequence ID" value="RDD61197.1"/>
    <property type="molecule type" value="Genomic_DNA"/>
</dbReference>